<feature type="active site" description="S-methylcysteine intermediate" evidence="13">
    <location>
        <position position="338"/>
    </location>
</feature>
<dbReference type="EMBL" id="FUZT01000011">
    <property type="protein sequence ID" value="SKC84133.1"/>
    <property type="molecule type" value="Genomic_DNA"/>
</dbReference>
<dbReference type="InterPro" id="IPR006638">
    <property type="entry name" value="Elp3/MiaA/NifB-like_rSAM"/>
</dbReference>
<comment type="catalytic activity">
    <reaction evidence="13">
        <text>adenosine(2503) in 23S rRNA + 2 reduced [2Fe-2S]-[ferredoxin] + 2 S-adenosyl-L-methionine = 2-methyladenosine(2503) in 23S rRNA + 5'-deoxyadenosine + L-methionine + 2 oxidized [2Fe-2S]-[ferredoxin] + S-adenosyl-L-homocysteine</text>
        <dbReference type="Rhea" id="RHEA:42916"/>
        <dbReference type="Rhea" id="RHEA-COMP:10000"/>
        <dbReference type="Rhea" id="RHEA-COMP:10001"/>
        <dbReference type="Rhea" id="RHEA-COMP:10152"/>
        <dbReference type="Rhea" id="RHEA-COMP:10282"/>
        <dbReference type="ChEBI" id="CHEBI:17319"/>
        <dbReference type="ChEBI" id="CHEBI:33737"/>
        <dbReference type="ChEBI" id="CHEBI:33738"/>
        <dbReference type="ChEBI" id="CHEBI:57844"/>
        <dbReference type="ChEBI" id="CHEBI:57856"/>
        <dbReference type="ChEBI" id="CHEBI:59789"/>
        <dbReference type="ChEBI" id="CHEBI:74411"/>
        <dbReference type="ChEBI" id="CHEBI:74497"/>
        <dbReference type="EC" id="2.1.1.192"/>
    </reaction>
</comment>
<dbReference type="SMART" id="SM00729">
    <property type="entry name" value="Elp3"/>
    <property type="match status" value="1"/>
</dbReference>
<accession>A0A1T5M7Q2</accession>
<dbReference type="PROSITE" id="PS51918">
    <property type="entry name" value="RADICAL_SAM"/>
    <property type="match status" value="1"/>
</dbReference>
<keyword evidence="11 13" id="KW-0411">Iron-sulfur</keyword>
<dbReference type="SFLD" id="SFLDS00029">
    <property type="entry name" value="Radical_SAM"/>
    <property type="match status" value="1"/>
</dbReference>
<dbReference type="Proteomes" id="UP000190285">
    <property type="component" value="Unassembled WGS sequence"/>
</dbReference>
<dbReference type="InterPro" id="IPR048641">
    <property type="entry name" value="RlmN_N"/>
</dbReference>
<keyword evidence="10 13" id="KW-0408">Iron</keyword>
<feature type="binding site" evidence="13">
    <location>
        <position position="196"/>
    </location>
    <ligand>
        <name>S-adenosyl-L-methionine</name>
        <dbReference type="ChEBI" id="CHEBI:59789"/>
    </ligand>
</feature>
<dbReference type="InterPro" id="IPR027492">
    <property type="entry name" value="RNA_MTrfase_RlmN"/>
</dbReference>
<feature type="domain" description="Radical SAM core" evidence="14">
    <location>
        <begin position="103"/>
        <end position="323"/>
    </location>
</feature>
<feature type="binding site" evidence="13">
    <location>
        <position position="121"/>
    </location>
    <ligand>
        <name>[4Fe-4S] cluster</name>
        <dbReference type="ChEBI" id="CHEBI:49883"/>
        <note>4Fe-4S-S-AdoMet</note>
    </ligand>
</feature>
<feature type="binding site" evidence="13">
    <location>
        <position position="124"/>
    </location>
    <ligand>
        <name>[4Fe-4S] cluster</name>
        <dbReference type="ChEBI" id="CHEBI:49883"/>
        <note>4Fe-4S-S-AdoMet</note>
    </ligand>
</feature>
<comment type="function">
    <text evidence="13">Specifically methylates position 2 of adenine 2503 in 23S rRNA and position 2 of adenine 37 in tRNAs.</text>
</comment>
<feature type="binding site" evidence="13">
    <location>
        <begin position="219"/>
        <end position="221"/>
    </location>
    <ligand>
        <name>S-adenosyl-L-methionine</name>
        <dbReference type="ChEBI" id="CHEBI:59789"/>
    </ligand>
</feature>
<dbReference type="SFLD" id="SFLDF00275">
    <property type="entry name" value="adenosine_C2_methyltransferase"/>
    <property type="match status" value="1"/>
</dbReference>
<feature type="binding site" evidence="13">
    <location>
        <position position="295"/>
    </location>
    <ligand>
        <name>S-adenosyl-L-methionine</name>
        <dbReference type="ChEBI" id="CHEBI:59789"/>
    </ligand>
</feature>
<evidence type="ECO:0000256" key="2">
    <source>
        <dbReference type="ARBA" id="ARBA00022485"/>
    </source>
</evidence>
<feature type="active site" description="Proton acceptor" evidence="13">
    <location>
        <position position="97"/>
    </location>
</feature>
<sequence>MKSFMSDSIDLRNCSIEELEKLSVQLGEKKFRGKQIFEWIQKGIEDIDEMTNLSKNFKNKLKKVSYANDMDILKVLESKLDGTRKYLMALRDGNIIESVMMKYKHGNTVCVSTQVGCKMGCGFCASTIDGVVRNLTSGEIVGQVLSIQKDIGERISNVVLMGSGEPLDNYEGVIKFLEIINDPLGLNIGMRNITLSTCGIVPKIIDLAQKKLQITLAVSLHAPNDEMRNKIMPINKVYNIKKLLDSCEKYIKKTNRRVTFEYSLIRGFNDSLDNALELSQKLNGMLCHVNIIPLNEVNERNLKGSTRERAYEFQRILKKNGIDATVRREMGSDIDAACGQLRKSYIERAKNNEYCELK</sequence>
<dbReference type="PANTHER" id="PTHR30544:SF5">
    <property type="entry name" value="RADICAL SAM CORE DOMAIN-CONTAINING PROTEIN"/>
    <property type="match status" value="1"/>
</dbReference>
<dbReference type="InterPro" id="IPR007197">
    <property type="entry name" value="rSAM"/>
</dbReference>
<dbReference type="HAMAP" id="MF_01849">
    <property type="entry name" value="RNA_methyltr_RlmN"/>
    <property type="match status" value="1"/>
</dbReference>
<keyword evidence="9 13" id="KW-0479">Metal-binding</keyword>
<comment type="catalytic activity">
    <reaction evidence="13">
        <text>adenosine(37) in tRNA + 2 reduced [2Fe-2S]-[ferredoxin] + 2 S-adenosyl-L-methionine = 2-methyladenosine(37) in tRNA + 5'-deoxyadenosine + L-methionine + 2 oxidized [2Fe-2S]-[ferredoxin] + S-adenosyl-L-homocysteine</text>
        <dbReference type="Rhea" id="RHEA:43332"/>
        <dbReference type="Rhea" id="RHEA-COMP:10000"/>
        <dbReference type="Rhea" id="RHEA-COMP:10001"/>
        <dbReference type="Rhea" id="RHEA-COMP:10162"/>
        <dbReference type="Rhea" id="RHEA-COMP:10485"/>
        <dbReference type="ChEBI" id="CHEBI:17319"/>
        <dbReference type="ChEBI" id="CHEBI:33737"/>
        <dbReference type="ChEBI" id="CHEBI:33738"/>
        <dbReference type="ChEBI" id="CHEBI:57844"/>
        <dbReference type="ChEBI" id="CHEBI:57856"/>
        <dbReference type="ChEBI" id="CHEBI:59789"/>
        <dbReference type="ChEBI" id="CHEBI:74411"/>
        <dbReference type="ChEBI" id="CHEBI:74497"/>
        <dbReference type="EC" id="2.1.1.192"/>
    </reaction>
</comment>
<dbReference type="InterPro" id="IPR040072">
    <property type="entry name" value="Methyltransferase_A"/>
</dbReference>
<reference evidence="15 16" key="1">
    <citation type="submission" date="2017-02" db="EMBL/GenBank/DDBJ databases">
        <authorList>
            <person name="Peterson S.W."/>
        </authorList>
    </citation>
    <scope>NUCLEOTIDE SEQUENCE [LARGE SCALE GENOMIC DNA]</scope>
    <source>
        <strain evidence="15 16">M1</strain>
    </source>
</reference>
<dbReference type="GO" id="GO:0070040">
    <property type="term" value="F:rRNA (adenine(2503)-C2-)-methyltransferase activity"/>
    <property type="evidence" value="ECO:0007669"/>
    <property type="project" value="UniProtKB-UniRule"/>
</dbReference>
<dbReference type="GO" id="GO:0019843">
    <property type="term" value="F:rRNA binding"/>
    <property type="evidence" value="ECO:0007669"/>
    <property type="project" value="UniProtKB-UniRule"/>
</dbReference>
<keyword evidence="8 13" id="KW-0819">tRNA processing</keyword>
<comment type="caution">
    <text evidence="13">Lacks conserved residue(s) required for the propagation of feature annotation.</text>
</comment>
<evidence type="ECO:0000256" key="8">
    <source>
        <dbReference type="ARBA" id="ARBA00022694"/>
    </source>
</evidence>
<comment type="cofactor">
    <cofactor evidence="13">
        <name>[4Fe-4S] cluster</name>
        <dbReference type="ChEBI" id="CHEBI:49883"/>
    </cofactor>
    <text evidence="13">Binds 1 [4Fe-4S] cluster. The cluster is coordinated with 3 cysteines and an exchangeable S-adenosyl-L-methionine.</text>
</comment>
<dbReference type="GO" id="GO:0002935">
    <property type="term" value="F:tRNA (adenine(37)-C2)-methyltransferase activity"/>
    <property type="evidence" value="ECO:0007669"/>
    <property type="project" value="UniProtKB-UniRule"/>
</dbReference>
<dbReference type="GO" id="GO:0046872">
    <property type="term" value="F:metal ion binding"/>
    <property type="evidence" value="ECO:0007669"/>
    <property type="project" value="UniProtKB-KW"/>
</dbReference>
<evidence type="ECO:0000313" key="16">
    <source>
        <dbReference type="Proteomes" id="UP000190285"/>
    </source>
</evidence>
<feature type="binding site" evidence="13">
    <location>
        <position position="117"/>
    </location>
    <ligand>
        <name>[4Fe-4S] cluster</name>
        <dbReference type="ChEBI" id="CHEBI:49883"/>
        <note>4Fe-4S-S-AdoMet</note>
    </ligand>
</feature>
<keyword evidence="6 13" id="KW-0808">Transferase</keyword>
<keyword evidence="16" id="KW-1185">Reference proteome</keyword>
<dbReference type="FunFam" id="3.20.20.70:FF:000014">
    <property type="entry name" value="Probable dual-specificity RNA methyltransferase RlmN"/>
    <property type="match status" value="1"/>
</dbReference>
<dbReference type="GO" id="GO:0051539">
    <property type="term" value="F:4 iron, 4 sulfur cluster binding"/>
    <property type="evidence" value="ECO:0007669"/>
    <property type="project" value="UniProtKB-UniRule"/>
</dbReference>
<dbReference type="Gene3D" id="1.10.150.530">
    <property type="match status" value="1"/>
</dbReference>
<evidence type="ECO:0000256" key="4">
    <source>
        <dbReference type="ARBA" id="ARBA00022552"/>
    </source>
</evidence>
<organism evidence="15 16">
    <name type="scientific">Maledivibacter halophilus</name>
    <dbReference type="NCBI Taxonomy" id="36842"/>
    <lineage>
        <taxon>Bacteria</taxon>
        <taxon>Bacillati</taxon>
        <taxon>Bacillota</taxon>
        <taxon>Clostridia</taxon>
        <taxon>Peptostreptococcales</taxon>
        <taxon>Caminicellaceae</taxon>
        <taxon>Maledivibacter</taxon>
    </lineage>
</organism>
<dbReference type="PANTHER" id="PTHR30544">
    <property type="entry name" value="23S RRNA METHYLTRANSFERASE"/>
    <property type="match status" value="1"/>
</dbReference>
<name>A0A1T5M7Q2_9FIRM</name>
<feature type="binding site" evidence="13">
    <location>
        <begin position="164"/>
        <end position="165"/>
    </location>
    <ligand>
        <name>S-adenosyl-L-methionine</name>
        <dbReference type="ChEBI" id="CHEBI:59789"/>
    </ligand>
</feature>
<dbReference type="Gene3D" id="3.20.20.70">
    <property type="entry name" value="Aldolase class I"/>
    <property type="match status" value="1"/>
</dbReference>
<dbReference type="InterPro" id="IPR004383">
    <property type="entry name" value="rRNA_lsu_MTrfase_RlmN/Cfr"/>
</dbReference>
<evidence type="ECO:0000256" key="9">
    <source>
        <dbReference type="ARBA" id="ARBA00022723"/>
    </source>
</evidence>
<evidence type="ECO:0000256" key="3">
    <source>
        <dbReference type="ARBA" id="ARBA00022490"/>
    </source>
</evidence>
<dbReference type="GO" id="GO:0005737">
    <property type="term" value="C:cytoplasm"/>
    <property type="evidence" value="ECO:0007669"/>
    <property type="project" value="UniProtKB-SubCell"/>
</dbReference>
<dbReference type="SFLD" id="SFLDG01062">
    <property type="entry name" value="methyltransferase_(Class_A)"/>
    <property type="match status" value="1"/>
</dbReference>
<dbReference type="CDD" id="cd01335">
    <property type="entry name" value="Radical_SAM"/>
    <property type="match status" value="1"/>
</dbReference>
<protein>
    <recommendedName>
        <fullName evidence="13">Probable dual-specificity RNA methyltransferase RlmN</fullName>
        <ecNumber evidence="13">2.1.1.192</ecNumber>
    </recommendedName>
    <alternativeName>
        <fullName evidence="13">23S rRNA (adenine(2503)-C(2))-methyltransferase</fullName>
    </alternativeName>
    <alternativeName>
        <fullName evidence="13">23S rRNA m2A2503 methyltransferase</fullName>
    </alternativeName>
    <alternativeName>
        <fullName evidence="13">Ribosomal RNA large subunit methyltransferase N</fullName>
    </alternativeName>
    <alternativeName>
        <fullName evidence="13">tRNA (adenine(37)-C(2))-methyltransferase</fullName>
    </alternativeName>
    <alternativeName>
        <fullName evidence="13">tRNA m2A37 methyltransferase</fullName>
    </alternativeName>
</protein>
<dbReference type="GO" id="GO:0070475">
    <property type="term" value="P:rRNA base methylation"/>
    <property type="evidence" value="ECO:0007669"/>
    <property type="project" value="UniProtKB-UniRule"/>
</dbReference>
<dbReference type="InterPro" id="IPR058240">
    <property type="entry name" value="rSAM_sf"/>
</dbReference>
<comment type="miscellaneous">
    <text evidence="13">Reaction proceeds by a ping-pong mechanism involving intermediate methylation of a conserved cysteine residue.</text>
</comment>
<keyword evidence="4 13" id="KW-0698">rRNA processing</keyword>
<evidence type="ECO:0000256" key="10">
    <source>
        <dbReference type="ARBA" id="ARBA00023004"/>
    </source>
</evidence>
<dbReference type="GO" id="GO:0030488">
    <property type="term" value="P:tRNA methylation"/>
    <property type="evidence" value="ECO:0007669"/>
    <property type="project" value="UniProtKB-UniRule"/>
</dbReference>
<dbReference type="PIRSF" id="PIRSF006004">
    <property type="entry name" value="CHP00048"/>
    <property type="match status" value="1"/>
</dbReference>
<keyword evidence="3 13" id="KW-0963">Cytoplasm</keyword>
<gene>
    <name evidence="13" type="primary">rlmN</name>
    <name evidence="15" type="ORF">SAMN02194393_04012</name>
</gene>
<evidence type="ECO:0000256" key="5">
    <source>
        <dbReference type="ARBA" id="ARBA00022603"/>
    </source>
</evidence>
<dbReference type="STRING" id="36842.SAMN02194393_04012"/>
<dbReference type="EC" id="2.1.1.192" evidence="13"/>
<dbReference type="GO" id="GO:0000049">
    <property type="term" value="F:tRNA binding"/>
    <property type="evidence" value="ECO:0007669"/>
    <property type="project" value="UniProtKB-UniRule"/>
</dbReference>
<dbReference type="Pfam" id="PF21016">
    <property type="entry name" value="RlmN_N"/>
    <property type="match status" value="1"/>
</dbReference>
<evidence type="ECO:0000256" key="7">
    <source>
        <dbReference type="ARBA" id="ARBA00022691"/>
    </source>
</evidence>
<dbReference type="InterPro" id="IPR013785">
    <property type="entry name" value="Aldolase_TIM"/>
</dbReference>
<proteinExistence type="inferred from homology"/>
<comment type="subcellular location">
    <subcellularLocation>
        <location evidence="1 13">Cytoplasm</location>
    </subcellularLocation>
</comment>
<evidence type="ECO:0000313" key="15">
    <source>
        <dbReference type="EMBL" id="SKC84133.1"/>
    </source>
</evidence>
<dbReference type="NCBIfam" id="TIGR00048">
    <property type="entry name" value="rRNA_mod_RlmN"/>
    <property type="match status" value="1"/>
</dbReference>
<keyword evidence="7 13" id="KW-0949">S-adenosyl-L-methionine</keyword>
<evidence type="ECO:0000256" key="1">
    <source>
        <dbReference type="ARBA" id="ARBA00004496"/>
    </source>
</evidence>
<evidence type="ECO:0000256" key="13">
    <source>
        <dbReference type="HAMAP-Rule" id="MF_01849"/>
    </source>
</evidence>
<keyword evidence="2 13" id="KW-0004">4Fe-4S</keyword>
<evidence type="ECO:0000256" key="11">
    <source>
        <dbReference type="ARBA" id="ARBA00023014"/>
    </source>
</evidence>
<evidence type="ECO:0000256" key="6">
    <source>
        <dbReference type="ARBA" id="ARBA00022679"/>
    </source>
</evidence>
<evidence type="ECO:0000256" key="12">
    <source>
        <dbReference type="ARBA" id="ARBA00023157"/>
    </source>
</evidence>
<dbReference type="AlphaFoldDB" id="A0A1T5M7Q2"/>
<dbReference type="SUPFAM" id="SSF102114">
    <property type="entry name" value="Radical SAM enzymes"/>
    <property type="match status" value="1"/>
</dbReference>
<keyword evidence="5 13" id="KW-0489">Methyltransferase</keyword>
<comment type="similarity">
    <text evidence="13">Belongs to the radical SAM superfamily. RlmN family.</text>
</comment>
<keyword evidence="12 13" id="KW-1015">Disulfide bond</keyword>
<evidence type="ECO:0000259" key="14">
    <source>
        <dbReference type="PROSITE" id="PS51918"/>
    </source>
</evidence>
<dbReference type="Pfam" id="PF04055">
    <property type="entry name" value="Radical_SAM"/>
    <property type="match status" value="1"/>
</dbReference>